<dbReference type="Proteomes" id="UP000015105">
    <property type="component" value="Chromosome 2D"/>
</dbReference>
<dbReference type="AlphaFoldDB" id="A0A453A6H6"/>
<reference evidence="3" key="1">
    <citation type="journal article" date="2014" name="Science">
        <title>Ancient hybridizations among the ancestral genomes of bread wheat.</title>
        <authorList>
            <consortium name="International Wheat Genome Sequencing Consortium,"/>
            <person name="Marcussen T."/>
            <person name="Sandve S.R."/>
            <person name="Heier L."/>
            <person name="Spannagl M."/>
            <person name="Pfeifer M."/>
            <person name="Jakobsen K.S."/>
            <person name="Wulff B.B."/>
            <person name="Steuernagel B."/>
            <person name="Mayer K.F."/>
            <person name="Olsen O.A."/>
        </authorList>
    </citation>
    <scope>NUCLEOTIDE SEQUENCE [LARGE SCALE GENOMIC DNA]</scope>
    <source>
        <strain evidence="3">cv. AL8/78</strain>
    </source>
</reference>
<reference evidence="3" key="2">
    <citation type="journal article" date="2017" name="Nat. Plants">
        <title>The Aegilops tauschii genome reveals multiple impacts of transposons.</title>
        <authorList>
            <person name="Zhao G."/>
            <person name="Zou C."/>
            <person name="Li K."/>
            <person name="Wang K."/>
            <person name="Li T."/>
            <person name="Gao L."/>
            <person name="Zhang X."/>
            <person name="Wang H."/>
            <person name="Yang Z."/>
            <person name="Liu X."/>
            <person name="Jiang W."/>
            <person name="Mao L."/>
            <person name="Kong X."/>
            <person name="Jiao Y."/>
            <person name="Jia J."/>
        </authorList>
    </citation>
    <scope>NUCLEOTIDE SEQUENCE [LARGE SCALE GENOMIC DNA]</scope>
    <source>
        <strain evidence="3">cv. AL8/78</strain>
    </source>
</reference>
<dbReference type="EnsemblPlants" id="AET2Gv20004700.1">
    <property type="protein sequence ID" value="AET2Gv20004700.1"/>
    <property type="gene ID" value="AET2Gv20004700"/>
</dbReference>
<organism evidence="2 3">
    <name type="scientific">Aegilops tauschii subsp. strangulata</name>
    <name type="common">Goatgrass</name>
    <dbReference type="NCBI Taxonomy" id="200361"/>
    <lineage>
        <taxon>Eukaryota</taxon>
        <taxon>Viridiplantae</taxon>
        <taxon>Streptophyta</taxon>
        <taxon>Embryophyta</taxon>
        <taxon>Tracheophyta</taxon>
        <taxon>Spermatophyta</taxon>
        <taxon>Magnoliopsida</taxon>
        <taxon>Liliopsida</taxon>
        <taxon>Poales</taxon>
        <taxon>Poaceae</taxon>
        <taxon>BOP clade</taxon>
        <taxon>Pooideae</taxon>
        <taxon>Triticodae</taxon>
        <taxon>Triticeae</taxon>
        <taxon>Triticinae</taxon>
        <taxon>Aegilops</taxon>
    </lineage>
</organism>
<feature type="region of interest" description="Disordered" evidence="1">
    <location>
        <begin position="1"/>
        <end position="31"/>
    </location>
</feature>
<sequence length="109" mass="12253">THPSPRTRRHCVATSTRLTPSPSSSPPSRISQVRACRSRAPCISTDIKNINRKTSPEYEQEAGHNPILLELTKMEFNLLQAVHLKELKAISEYAWIFSGGIVILRDTWG</sequence>
<proteinExistence type="predicted"/>
<reference evidence="2" key="3">
    <citation type="journal article" date="2017" name="Nature">
        <title>Genome sequence of the progenitor of the wheat D genome Aegilops tauschii.</title>
        <authorList>
            <person name="Luo M.C."/>
            <person name="Gu Y.Q."/>
            <person name="Puiu D."/>
            <person name="Wang H."/>
            <person name="Twardziok S.O."/>
            <person name="Deal K.R."/>
            <person name="Huo N."/>
            <person name="Zhu T."/>
            <person name="Wang L."/>
            <person name="Wang Y."/>
            <person name="McGuire P.E."/>
            <person name="Liu S."/>
            <person name="Long H."/>
            <person name="Ramasamy R.K."/>
            <person name="Rodriguez J.C."/>
            <person name="Van S.L."/>
            <person name="Yuan L."/>
            <person name="Wang Z."/>
            <person name="Xia Z."/>
            <person name="Xiao L."/>
            <person name="Anderson O.D."/>
            <person name="Ouyang S."/>
            <person name="Liang Y."/>
            <person name="Zimin A.V."/>
            <person name="Pertea G."/>
            <person name="Qi P."/>
            <person name="Bennetzen J.L."/>
            <person name="Dai X."/>
            <person name="Dawson M.W."/>
            <person name="Muller H.G."/>
            <person name="Kugler K."/>
            <person name="Rivarola-Duarte L."/>
            <person name="Spannagl M."/>
            <person name="Mayer K.F.X."/>
            <person name="Lu F.H."/>
            <person name="Bevan M.W."/>
            <person name="Leroy P."/>
            <person name="Li P."/>
            <person name="You F.M."/>
            <person name="Sun Q."/>
            <person name="Liu Z."/>
            <person name="Lyons E."/>
            <person name="Wicker T."/>
            <person name="Salzberg S.L."/>
            <person name="Devos K.M."/>
            <person name="Dvorak J."/>
        </authorList>
    </citation>
    <scope>NUCLEOTIDE SEQUENCE [LARGE SCALE GENOMIC DNA]</scope>
    <source>
        <strain evidence="2">cv. AL8/78</strain>
    </source>
</reference>
<evidence type="ECO:0000256" key="1">
    <source>
        <dbReference type="SAM" id="MobiDB-lite"/>
    </source>
</evidence>
<dbReference type="STRING" id="200361.A0A453A6H6"/>
<keyword evidence="3" id="KW-1185">Reference proteome</keyword>
<dbReference type="InterPro" id="IPR008949">
    <property type="entry name" value="Isoprenoid_synthase_dom_sf"/>
</dbReference>
<evidence type="ECO:0000313" key="2">
    <source>
        <dbReference type="EnsemblPlants" id="AET2Gv20004700.1"/>
    </source>
</evidence>
<reference evidence="2" key="5">
    <citation type="journal article" date="2021" name="G3 (Bethesda)">
        <title>Aegilops tauschii genome assembly Aet v5.0 features greater sequence contiguity and improved annotation.</title>
        <authorList>
            <person name="Wang L."/>
            <person name="Zhu T."/>
            <person name="Rodriguez J.C."/>
            <person name="Deal K.R."/>
            <person name="Dubcovsky J."/>
            <person name="McGuire P.E."/>
            <person name="Lux T."/>
            <person name="Spannagl M."/>
            <person name="Mayer K.F.X."/>
            <person name="Baldrich P."/>
            <person name="Meyers B.C."/>
            <person name="Huo N."/>
            <person name="Gu Y.Q."/>
            <person name="Zhou H."/>
            <person name="Devos K.M."/>
            <person name="Bennetzen J.L."/>
            <person name="Unver T."/>
            <person name="Budak H."/>
            <person name="Gulick P.J."/>
            <person name="Galiba G."/>
            <person name="Kalapos B."/>
            <person name="Nelson D.R."/>
            <person name="Li P."/>
            <person name="You F.M."/>
            <person name="Luo M.C."/>
            <person name="Dvorak J."/>
        </authorList>
    </citation>
    <scope>NUCLEOTIDE SEQUENCE [LARGE SCALE GENOMIC DNA]</scope>
    <source>
        <strain evidence="2">cv. AL8/78</strain>
    </source>
</reference>
<dbReference type="SUPFAM" id="SSF48576">
    <property type="entry name" value="Terpenoid synthases"/>
    <property type="match status" value="1"/>
</dbReference>
<name>A0A453A6H6_AEGTS</name>
<dbReference type="Gene3D" id="1.10.600.10">
    <property type="entry name" value="Farnesyl Diphosphate Synthase"/>
    <property type="match status" value="1"/>
</dbReference>
<feature type="compositionally biased region" description="Basic residues" evidence="1">
    <location>
        <begin position="1"/>
        <end position="11"/>
    </location>
</feature>
<reference evidence="2" key="4">
    <citation type="submission" date="2019-03" db="UniProtKB">
        <authorList>
            <consortium name="EnsemblPlants"/>
        </authorList>
    </citation>
    <scope>IDENTIFICATION</scope>
</reference>
<accession>A0A453A6H6</accession>
<evidence type="ECO:0000313" key="3">
    <source>
        <dbReference type="Proteomes" id="UP000015105"/>
    </source>
</evidence>
<protein>
    <submittedName>
        <fullName evidence="2">Uncharacterized protein</fullName>
    </submittedName>
</protein>
<dbReference type="Gramene" id="AET2Gv20004700.1">
    <property type="protein sequence ID" value="AET2Gv20004700.1"/>
    <property type="gene ID" value="AET2Gv20004700"/>
</dbReference>